<dbReference type="InterPro" id="IPR013785">
    <property type="entry name" value="Aldolase_TIM"/>
</dbReference>
<evidence type="ECO:0000256" key="2">
    <source>
        <dbReference type="ARBA" id="ARBA00012060"/>
    </source>
</evidence>
<dbReference type="GO" id="GO:0046279">
    <property type="term" value="P:3,4-dihydroxybenzoate biosynthetic process"/>
    <property type="evidence" value="ECO:0007669"/>
    <property type="project" value="TreeGrafter"/>
</dbReference>
<keyword evidence="4" id="KW-0704">Schiff base</keyword>
<name>X1RJI5_9ZZZZ</name>
<dbReference type="CDD" id="cd00502">
    <property type="entry name" value="DHQase_I"/>
    <property type="match status" value="1"/>
</dbReference>
<protein>
    <recommendedName>
        <fullName evidence="2">3-dehydroquinate dehydratase</fullName>
        <ecNumber evidence="2">4.2.1.10</ecNumber>
    </recommendedName>
</protein>
<dbReference type="Gene3D" id="3.20.20.70">
    <property type="entry name" value="Aldolase class I"/>
    <property type="match status" value="1"/>
</dbReference>
<reference evidence="5" key="1">
    <citation type="journal article" date="2014" name="Front. Microbiol.">
        <title>High frequency of phylogenetically diverse reductive dehalogenase-homologous genes in deep subseafloor sedimentary metagenomes.</title>
        <authorList>
            <person name="Kawai M."/>
            <person name="Futagami T."/>
            <person name="Toyoda A."/>
            <person name="Takaki Y."/>
            <person name="Nishi S."/>
            <person name="Hori S."/>
            <person name="Arai W."/>
            <person name="Tsubouchi T."/>
            <person name="Morono Y."/>
            <person name="Uchiyama I."/>
            <person name="Ito T."/>
            <person name="Fujiyama A."/>
            <person name="Inagaki F."/>
            <person name="Takami H."/>
        </authorList>
    </citation>
    <scope>NUCLEOTIDE SEQUENCE</scope>
    <source>
        <strain evidence="5">Expedition CK06-06</strain>
    </source>
</reference>
<dbReference type="SUPFAM" id="SSF51569">
    <property type="entry name" value="Aldolase"/>
    <property type="match status" value="1"/>
</dbReference>
<accession>X1RJI5</accession>
<feature type="non-terminal residue" evidence="5">
    <location>
        <position position="1"/>
    </location>
</feature>
<proteinExistence type="predicted"/>
<comment type="catalytic activity">
    <reaction evidence="1">
        <text>3-dehydroquinate = 3-dehydroshikimate + H2O</text>
        <dbReference type="Rhea" id="RHEA:21096"/>
        <dbReference type="ChEBI" id="CHEBI:15377"/>
        <dbReference type="ChEBI" id="CHEBI:16630"/>
        <dbReference type="ChEBI" id="CHEBI:32364"/>
        <dbReference type="EC" id="4.2.1.10"/>
    </reaction>
</comment>
<dbReference type="PANTHER" id="PTHR43699">
    <property type="entry name" value="3-DEHYDROQUINATE DEHYDRATASE"/>
    <property type="match status" value="1"/>
</dbReference>
<evidence type="ECO:0000256" key="4">
    <source>
        <dbReference type="ARBA" id="ARBA00023270"/>
    </source>
</evidence>
<dbReference type="InterPro" id="IPR001381">
    <property type="entry name" value="DHquinase_I"/>
</dbReference>
<dbReference type="EMBL" id="BARW01009465">
    <property type="protein sequence ID" value="GAI80793.1"/>
    <property type="molecule type" value="Genomic_DNA"/>
</dbReference>
<comment type="caution">
    <text evidence="5">The sequence shown here is derived from an EMBL/GenBank/DDBJ whole genome shotgun (WGS) entry which is preliminary data.</text>
</comment>
<dbReference type="GO" id="GO:0003855">
    <property type="term" value="F:3-dehydroquinate dehydratase activity"/>
    <property type="evidence" value="ECO:0007669"/>
    <property type="project" value="UniProtKB-EC"/>
</dbReference>
<evidence type="ECO:0000256" key="1">
    <source>
        <dbReference type="ARBA" id="ARBA00001864"/>
    </source>
</evidence>
<dbReference type="EC" id="4.2.1.10" evidence="2"/>
<dbReference type="PANTHER" id="PTHR43699:SF1">
    <property type="entry name" value="3-DEHYDROQUINATE DEHYDRATASE"/>
    <property type="match status" value="1"/>
</dbReference>
<dbReference type="AlphaFoldDB" id="X1RJI5"/>
<sequence>QTMGLIKKRTKCMLSYHDLDKTPSLHDMKGIVRRQLEAGADVCKVVTTAQRFEDNLAILQLISEFPKARIVSLAMGPLGFASRVLCPLVGGDFTYASIEQGRESASGQITVSELRKLYGMVARCD</sequence>
<evidence type="ECO:0000256" key="3">
    <source>
        <dbReference type="ARBA" id="ARBA00023239"/>
    </source>
</evidence>
<evidence type="ECO:0000313" key="5">
    <source>
        <dbReference type="EMBL" id="GAI80793.1"/>
    </source>
</evidence>
<gene>
    <name evidence="5" type="ORF">S12H4_19025</name>
</gene>
<dbReference type="InterPro" id="IPR050146">
    <property type="entry name" value="Type-I_3-dehydroquinase"/>
</dbReference>
<dbReference type="Pfam" id="PF01487">
    <property type="entry name" value="DHquinase_I"/>
    <property type="match status" value="1"/>
</dbReference>
<keyword evidence="3" id="KW-0456">Lyase</keyword>
<organism evidence="5">
    <name type="scientific">marine sediment metagenome</name>
    <dbReference type="NCBI Taxonomy" id="412755"/>
    <lineage>
        <taxon>unclassified sequences</taxon>
        <taxon>metagenomes</taxon>
        <taxon>ecological metagenomes</taxon>
    </lineage>
</organism>